<reference evidence="2" key="1">
    <citation type="submission" date="2020-05" db="EMBL/GenBank/DDBJ databases">
        <title>Mycena genomes resolve the evolution of fungal bioluminescence.</title>
        <authorList>
            <person name="Tsai I.J."/>
        </authorList>
    </citation>
    <scope>NUCLEOTIDE SEQUENCE</scope>
    <source>
        <strain evidence="2">171206Taipei</strain>
    </source>
</reference>
<dbReference type="Proteomes" id="UP000636479">
    <property type="component" value="Unassembled WGS sequence"/>
</dbReference>
<protein>
    <recommendedName>
        <fullName evidence="4">F-box domain-containing protein</fullName>
    </recommendedName>
</protein>
<comment type="caution">
    <text evidence="2">The sequence shown here is derived from an EMBL/GenBank/DDBJ whole genome shotgun (WGS) entry which is preliminary data.</text>
</comment>
<dbReference type="InterPro" id="IPR032675">
    <property type="entry name" value="LRR_dom_sf"/>
</dbReference>
<keyword evidence="3" id="KW-1185">Reference proteome</keyword>
<dbReference type="Gene3D" id="3.80.10.10">
    <property type="entry name" value="Ribonuclease Inhibitor"/>
    <property type="match status" value="1"/>
</dbReference>
<evidence type="ECO:0000256" key="1">
    <source>
        <dbReference type="SAM" id="MobiDB-lite"/>
    </source>
</evidence>
<sequence>MCLLSHDDSSDLVICDHGYQEVLKMEGAHMDAFPDTIPEIDKRLHALHAEISALKTKRNTLVPIFRLPDELIRHIVELYAHSSDSLFNLAWTKLMWVCRRWAEIVFSLQELWGYIDLGTNVHKIYSKIDAQVKYSGVAPLTFKAYLLDTDYFVRWAVSENATRVRSLTLEGRTKHVSTLIAALPDLHLTALASLSVSHYAGEDAPGSTVVIPAELFDGRLPRLRELCFKESSSISAPWSLFRNLERLTLTGCTNSSSDSPATVDDVLQVLAASPNLKMLALQPKASLLPVVNREPITLPMLQYLYIRDYISPTTVLLNALRFPPTSIIQIYPHGIYTGNDIRNVLVPMRTHLRARAAPRLPFFTLRAFIGPNDRSDFVCTMELGDSESSSGRYYHTQLDEIDGTSTSLVLNSHPNSEPALRQIVTKFLNTARADVVTHLDASEVRDMGEASWRTILRLLPALNSLRVTLSAAPTFNARSFLGLCQALCKLEANSHIRVFNLQLYSFSLRGESNDFNGAWLVEPMTMLKAYVRHRRAQYDASPDTVTPPRIARHPRRSQSVAFADPSTANEEHLPAAPWNGCYQA</sequence>
<gene>
    <name evidence="2" type="ORF">MIND_01327000</name>
</gene>
<feature type="region of interest" description="Disordered" evidence="1">
    <location>
        <begin position="538"/>
        <end position="571"/>
    </location>
</feature>
<dbReference type="RefSeq" id="XP_037214218.1">
    <property type="nucleotide sequence ID" value="XM_037369720.1"/>
</dbReference>
<dbReference type="EMBL" id="JACAZF010000014">
    <property type="protein sequence ID" value="KAF7290858.1"/>
    <property type="molecule type" value="Genomic_DNA"/>
</dbReference>
<evidence type="ECO:0000313" key="2">
    <source>
        <dbReference type="EMBL" id="KAF7290858.1"/>
    </source>
</evidence>
<proteinExistence type="predicted"/>
<accession>A0A8H6S1Z8</accession>
<evidence type="ECO:0008006" key="4">
    <source>
        <dbReference type="Google" id="ProtNLM"/>
    </source>
</evidence>
<dbReference type="OrthoDB" id="3235815at2759"/>
<dbReference type="SUPFAM" id="SSF52047">
    <property type="entry name" value="RNI-like"/>
    <property type="match status" value="1"/>
</dbReference>
<evidence type="ECO:0000313" key="3">
    <source>
        <dbReference type="Proteomes" id="UP000636479"/>
    </source>
</evidence>
<dbReference type="AlphaFoldDB" id="A0A8H6S1Z8"/>
<dbReference type="GeneID" id="59352236"/>
<organism evidence="2 3">
    <name type="scientific">Mycena indigotica</name>
    <dbReference type="NCBI Taxonomy" id="2126181"/>
    <lineage>
        <taxon>Eukaryota</taxon>
        <taxon>Fungi</taxon>
        <taxon>Dikarya</taxon>
        <taxon>Basidiomycota</taxon>
        <taxon>Agaricomycotina</taxon>
        <taxon>Agaricomycetes</taxon>
        <taxon>Agaricomycetidae</taxon>
        <taxon>Agaricales</taxon>
        <taxon>Marasmiineae</taxon>
        <taxon>Mycenaceae</taxon>
        <taxon>Mycena</taxon>
    </lineage>
</organism>
<name>A0A8H6S1Z8_9AGAR</name>